<feature type="region of interest" description="Disordered" evidence="1">
    <location>
        <begin position="49"/>
        <end position="78"/>
    </location>
</feature>
<sequence length="91" mass="10254">MCQTMKFNDLWPVNVGTSRLRIRTGRRSLALGLTFLPMAPMIHETPPVVNPLCGPRQGPDAGIRKTGPGRRAGRQASEAWSRLRYLRQMPR</sequence>
<name>A0A0U3U6B8_9BACT</name>
<proteinExistence type="predicted"/>
<reference evidence="2" key="1">
    <citation type="journal article" date="2015" name="J. Microbiol. Biotechnol.">
        <title>Functional Metagenome Mining of Soil for a Novel Gentamicin Resistance Gene.</title>
        <authorList>
            <person name="Im H."/>
            <person name="Kim K.M."/>
            <person name="Lee S.H."/>
            <person name="Ryu C.M."/>
        </authorList>
    </citation>
    <scope>NUCLEOTIDE SEQUENCE</scope>
</reference>
<dbReference type="AlphaFoldDB" id="A0A0U3U6B8"/>
<dbReference type="EMBL" id="KU240005">
    <property type="protein sequence ID" value="ALV85575.1"/>
    <property type="molecule type" value="Genomic_DNA"/>
</dbReference>
<evidence type="ECO:0000313" key="2">
    <source>
        <dbReference type="EMBL" id="ALV85575.1"/>
    </source>
</evidence>
<protein>
    <submittedName>
        <fullName evidence="2">Uncharacterized protein</fullName>
    </submittedName>
</protein>
<evidence type="ECO:0000256" key="1">
    <source>
        <dbReference type="SAM" id="MobiDB-lite"/>
    </source>
</evidence>
<organism evidence="2">
    <name type="scientific">uncultured bacterium pA1</name>
    <dbReference type="NCBI Taxonomy" id="1776268"/>
    <lineage>
        <taxon>Bacteria</taxon>
        <taxon>environmental samples</taxon>
    </lineage>
</organism>
<accession>A0A0U3U6B8</accession>